<dbReference type="InterPro" id="IPR023753">
    <property type="entry name" value="FAD/NAD-binding_dom"/>
</dbReference>
<dbReference type="GO" id="GO:0016491">
    <property type="term" value="F:oxidoreductase activity"/>
    <property type="evidence" value="ECO:0007669"/>
    <property type="project" value="UniProtKB-KW"/>
</dbReference>
<keyword evidence="7" id="KW-0285">Flavoprotein</keyword>
<organism evidence="17 18">
    <name type="scientific">Rhodococcoides kroppenstedtii</name>
    <dbReference type="NCBI Taxonomy" id="293050"/>
    <lineage>
        <taxon>Bacteria</taxon>
        <taxon>Bacillati</taxon>
        <taxon>Actinomycetota</taxon>
        <taxon>Actinomycetes</taxon>
        <taxon>Mycobacteriales</taxon>
        <taxon>Nocardiaceae</taxon>
        <taxon>Rhodococcoides</taxon>
    </lineage>
</organism>
<evidence type="ECO:0000256" key="3">
    <source>
        <dbReference type="ARBA" id="ARBA00001974"/>
    </source>
</evidence>
<evidence type="ECO:0000256" key="6">
    <source>
        <dbReference type="ARBA" id="ARBA00022617"/>
    </source>
</evidence>
<dbReference type="InterPro" id="IPR041854">
    <property type="entry name" value="BFD-like_2Fe2S-bd_dom_sf"/>
</dbReference>
<dbReference type="PANTHER" id="PTHR43809:SF1">
    <property type="entry name" value="NITRITE REDUCTASE (NADH) LARGE SUBUNIT"/>
    <property type="match status" value="1"/>
</dbReference>
<keyword evidence="9" id="KW-0274">FAD</keyword>
<dbReference type="GO" id="GO:0051536">
    <property type="term" value="F:iron-sulfur cluster binding"/>
    <property type="evidence" value="ECO:0007669"/>
    <property type="project" value="UniProtKB-KW"/>
</dbReference>
<feature type="domain" description="BFD-like [2Fe-2S]-binding" evidence="14">
    <location>
        <begin position="431"/>
        <end position="476"/>
    </location>
</feature>
<sequence>MTDSTAPHRVVVVGNGLAGARLQDEVLRRDPAGERVRVVVYGDEPHPAYNRILLSTVVAGRLRPEDIGLRPSSWADDHADRTHLGVSVTGIDRARRTITRSDGRTDTYDTLVLATGSSAALPPVPGLRDDDGQPAPGVVTFRTLEDCAVIAASAGPGSRVVVVGAGLLGVEAARGAALRGAQVTVVHPKTHPMEKQLDRAGGAVLARVLRELGMDIALGARAAAVRHVDGALQVDLTDGTCVDADLVVVTAGARPNTDLAVACGLTVGRAVVVDDRLRTSDPHIRAIGDCAEHRGEVYGLVQPAWEMAAVLADDLCGVDGSAYEGSAVVTRLKAHGIDLASMGCVETPDDDETEVLTLSDPTRGRYAKVLVRKDRLIGAVMLGNPEVVGTLGQYFDAGTPVPSDRMTLLLGHLAGGPAETTSPSTMPDAAVVCRCNTVTKKHLVAAWRRGCHTTAAMAQATRATTGCGSCVSAVDGLCEWLHRADPPTADPPTADPPTADPPTADPPAPASSPDPRPTSLVRSST</sequence>
<evidence type="ECO:0000313" key="17">
    <source>
        <dbReference type="EMBL" id="SFA42834.1"/>
    </source>
</evidence>
<feature type="domain" description="NADH-rubredoxin oxidoreductase C-terminal" evidence="16">
    <location>
        <begin position="329"/>
        <end position="384"/>
    </location>
</feature>
<keyword evidence="10" id="KW-0560">Oxidoreductase</keyword>
<dbReference type="Gene3D" id="3.50.50.60">
    <property type="entry name" value="FAD/NAD(P)-binding domain"/>
    <property type="match status" value="2"/>
</dbReference>
<reference evidence="17 18" key="1">
    <citation type="submission" date="2016-10" db="EMBL/GenBank/DDBJ databases">
        <authorList>
            <person name="de Groot N.N."/>
        </authorList>
    </citation>
    <scope>NUCLEOTIDE SEQUENCE [LARGE SCALE GENOMIC DNA]</scope>
    <source>
        <strain evidence="17 18">DSM 44908</strain>
    </source>
</reference>
<feature type="compositionally biased region" description="Pro residues" evidence="13">
    <location>
        <begin position="488"/>
        <end position="516"/>
    </location>
</feature>
<evidence type="ECO:0000256" key="7">
    <source>
        <dbReference type="ARBA" id="ARBA00022630"/>
    </source>
</evidence>
<dbReference type="PRINTS" id="PR00368">
    <property type="entry name" value="FADPNR"/>
</dbReference>
<evidence type="ECO:0000259" key="16">
    <source>
        <dbReference type="Pfam" id="PF18267"/>
    </source>
</evidence>
<evidence type="ECO:0000313" key="18">
    <source>
        <dbReference type="Proteomes" id="UP000182054"/>
    </source>
</evidence>
<dbReference type="RefSeq" id="WP_074921777.1">
    <property type="nucleotide sequence ID" value="NZ_FOJN01000002.1"/>
</dbReference>
<accession>A0A1I0STK0</accession>
<comment type="cofactor">
    <cofactor evidence="2">
        <name>[4Fe-4S] cluster</name>
        <dbReference type="ChEBI" id="CHEBI:49883"/>
    </cofactor>
</comment>
<evidence type="ECO:0000256" key="10">
    <source>
        <dbReference type="ARBA" id="ARBA00023002"/>
    </source>
</evidence>
<feature type="region of interest" description="Disordered" evidence="13">
    <location>
        <begin position="482"/>
        <end position="525"/>
    </location>
</feature>
<dbReference type="Proteomes" id="UP000182054">
    <property type="component" value="Unassembled WGS sequence"/>
</dbReference>
<name>A0A1I0STK0_9NOCA</name>
<evidence type="ECO:0000256" key="12">
    <source>
        <dbReference type="ARBA" id="ARBA00023014"/>
    </source>
</evidence>
<evidence type="ECO:0000256" key="8">
    <source>
        <dbReference type="ARBA" id="ARBA00022723"/>
    </source>
</evidence>
<dbReference type="EMBL" id="FOJN01000002">
    <property type="protein sequence ID" value="SFA42834.1"/>
    <property type="molecule type" value="Genomic_DNA"/>
</dbReference>
<dbReference type="OrthoDB" id="9768666at2"/>
<dbReference type="SUPFAM" id="SSF51905">
    <property type="entry name" value="FAD/NAD(P)-binding domain"/>
    <property type="match status" value="2"/>
</dbReference>
<dbReference type="Pfam" id="PF04324">
    <property type="entry name" value="Fer2_BFD"/>
    <property type="match status" value="1"/>
</dbReference>
<evidence type="ECO:0000259" key="15">
    <source>
        <dbReference type="Pfam" id="PF07992"/>
    </source>
</evidence>
<dbReference type="GeneID" id="85484790"/>
<proteinExistence type="inferred from homology"/>
<comment type="pathway">
    <text evidence="4">Nitrogen metabolism; nitrate reduction (assimilation).</text>
</comment>
<dbReference type="InterPro" id="IPR016156">
    <property type="entry name" value="FAD/NAD-linked_Rdtase_dimer_sf"/>
</dbReference>
<keyword evidence="6" id="KW-0349">Heme</keyword>
<comment type="similarity">
    <text evidence="5">Belongs to the nitrite and sulfite reductase 4Fe-4S domain family.</text>
</comment>
<evidence type="ECO:0000256" key="5">
    <source>
        <dbReference type="ARBA" id="ARBA00010429"/>
    </source>
</evidence>
<evidence type="ECO:0000256" key="4">
    <source>
        <dbReference type="ARBA" id="ARBA00005096"/>
    </source>
</evidence>
<dbReference type="InterPro" id="IPR007419">
    <property type="entry name" value="BFD-like_2Fe2S-bd_dom"/>
</dbReference>
<dbReference type="InterPro" id="IPR036188">
    <property type="entry name" value="FAD/NAD-bd_sf"/>
</dbReference>
<gene>
    <name evidence="17" type="ORF">SAMN05444374_102322</name>
</gene>
<dbReference type="InterPro" id="IPR041575">
    <property type="entry name" value="Rubredoxin_C"/>
</dbReference>
<evidence type="ECO:0000256" key="1">
    <source>
        <dbReference type="ARBA" id="ARBA00001929"/>
    </source>
</evidence>
<evidence type="ECO:0000256" key="13">
    <source>
        <dbReference type="SAM" id="MobiDB-lite"/>
    </source>
</evidence>
<evidence type="ECO:0000256" key="11">
    <source>
        <dbReference type="ARBA" id="ARBA00023004"/>
    </source>
</evidence>
<comment type="cofactor">
    <cofactor evidence="3">
        <name>FAD</name>
        <dbReference type="ChEBI" id="CHEBI:57692"/>
    </cofactor>
</comment>
<keyword evidence="11" id="KW-0408">Iron</keyword>
<keyword evidence="8" id="KW-0479">Metal-binding</keyword>
<evidence type="ECO:0000256" key="2">
    <source>
        <dbReference type="ARBA" id="ARBA00001966"/>
    </source>
</evidence>
<dbReference type="PANTHER" id="PTHR43809">
    <property type="entry name" value="NITRITE REDUCTASE (NADH) LARGE SUBUNIT"/>
    <property type="match status" value="1"/>
</dbReference>
<dbReference type="Pfam" id="PF18267">
    <property type="entry name" value="Rubredoxin_C"/>
    <property type="match status" value="1"/>
</dbReference>
<dbReference type="Pfam" id="PF07992">
    <property type="entry name" value="Pyr_redox_2"/>
    <property type="match status" value="1"/>
</dbReference>
<dbReference type="AlphaFoldDB" id="A0A1I0STK0"/>
<dbReference type="Gene3D" id="3.30.390.30">
    <property type="match status" value="1"/>
</dbReference>
<protein>
    <submittedName>
        <fullName evidence="17">Assimilatory nitrate reductase electron transfer subunit</fullName>
    </submittedName>
</protein>
<feature type="domain" description="FAD/NAD(P)-binding" evidence="15">
    <location>
        <begin position="9"/>
        <end position="307"/>
    </location>
</feature>
<dbReference type="GO" id="GO:0046872">
    <property type="term" value="F:metal ion binding"/>
    <property type="evidence" value="ECO:0007669"/>
    <property type="project" value="UniProtKB-KW"/>
</dbReference>
<evidence type="ECO:0000259" key="14">
    <source>
        <dbReference type="Pfam" id="PF04324"/>
    </source>
</evidence>
<dbReference type="Gene3D" id="1.10.10.1100">
    <property type="entry name" value="BFD-like [2Fe-2S]-binding domain"/>
    <property type="match status" value="1"/>
</dbReference>
<keyword evidence="12" id="KW-0411">Iron-sulfur</keyword>
<dbReference type="PRINTS" id="PR00411">
    <property type="entry name" value="PNDRDTASEI"/>
</dbReference>
<comment type="cofactor">
    <cofactor evidence="1">
        <name>siroheme</name>
        <dbReference type="ChEBI" id="CHEBI:60052"/>
    </cofactor>
</comment>
<dbReference type="InterPro" id="IPR052034">
    <property type="entry name" value="NasD-like"/>
</dbReference>
<evidence type="ECO:0000256" key="9">
    <source>
        <dbReference type="ARBA" id="ARBA00022827"/>
    </source>
</evidence>